<organism evidence="1 2">
    <name type="scientific">Terriglobus aquaticus</name>
    <dbReference type="NCBI Taxonomy" id="940139"/>
    <lineage>
        <taxon>Bacteria</taxon>
        <taxon>Pseudomonadati</taxon>
        <taxon>Acidobacteriota</taxon>
        <taxon>Terriglobia</taxon>
        <taxon>Terriglobales</taxon>
        <taxon>Acidobacteriaceae</taxon>
        <taxon>Terriglobus</taxon>
    </lineage>
</organism>
<evidence type="ECO:0000313" key="1">
    <source>
        <dbReference type="EMBL" id="MFN2977116.1"/>
    </source>
</evidence>
<keyword evidence="2" id="KW-1185">Reference proteome</keyword>
<dbReference type="EMBL" id="JBJYXY010000001">
    <property type="protein sequence ID" value="MFN2977116.1"/>
    <property type="molecule type" value="Genomic_DNA"/>
</dbReference>
<dbReference type="RefSeq" id="WP_263414711.1">
    <property type="nucleotide sequence ID" value="NZ_BAABBH010000001.1"/>
</dbReference>
<evidence type="ECO:0000313" key="2">
    <source>
        <dbReference type="Proteomes" id="UP001634747"/>
    </source>
</evidence>
<dbReference type="Proteomes" id="UP001634747">
    <property type="component" value="Unassembled WGS sequence"/>
</dbReference>
<proteinExistence type="predicted"/>
<evidence type="ECO:0008006" key="3">
    <source>
        <dbReference type="Google" id="ProtNLM"/>
    </source>
</evidence>
<name>A0ABW9KMV4_9BACT</name>
<accession>A0ABW9KMV4</accession>
<reference evidence="1 2" key="1">
    <citation type="submission" date="2024-12" db="EMBL/GenBank/DDBJ databases">
        <authorList>
            <person name="Lee Y."/>
        </authorList>
    </citation>
    <scope>NUCLEOTIDE SEQUENCE [LARGE SCALE GENOMIC DNA]</scope>
    <source>
        <strain evidence="1 2">03SUJ4</strain>
    </source>
</reference>
<gene>
    <name evidence="1" type="ORF">ACK2TP_15190</name>
</gene>
<sequence length="303" mass="32861">MCDRSLPHLGGGETPQRHAVLFDIGEEDLSLAKIAEAHFDAQAILDEARLSPEDGAIYAVWASEVPGQGLELLRGIGSADCITGGKPFCSGATLVDRALVTVAHPEPLLVEVDLRRARGTVDWDLSQWSTEAFRLTCTGAVRFQQTSVERVVGAAGFYLDRPGFWHGACGPAACWAGGAAGLLHFARQSKRNDAHTVAHRAAMEANVWTMRTLLTQAGVEIDQAPGDRGAAHVRALRLRHMVEQLADDTLQRFSRAYGPHPLAMDPAMSRRCAELNLFLRQCHGERDLEALGRAEAELQAARA</sequence>
<comment type="caution">
    <text evidence="1">The sequence shown here is derived from an EMBL/GenBank/DDBJ whole genome shotgun (WGS) entry which is preliminary data.</text>
</comment>
<protein>
    <recommendedName>
        <fullName evidence="3">Acyl-CoA dehydrogenase</fullName>
    </recommendedName>
</protein>